<proteinExistence type="predicted"/>
<dbReference type="AlphaFoldDB" id="A0A8T2AAK9"/>
<protein>
    <submittedName>
        <fullName evidence="2">Uncharacterized protein</fullName>
    </submittedName>
</protein>
<reference evidence="2 3" key="1">
    <citation type="submission" date="2020-12" db="EMBL/GenBank/DDBJ databases">
        <title>Concerted genomic and epigenomic changes stabilize Arabidopsis allopolyploids.</title>
        <authorList>
            <person name="Chen Z."/>
        </authorList>
    </citation>
    <scope>NUCLEOTIDE SEQUENCE [LARGE SCALE GENOMIC DNA]</scope>
    <source>
        <strain evidence="2">Allo738</strain>
        <tissue evidence="2">Leaf</tissue>
    </source>
</reference>
<dbReference type="Proteomes" id="UP000694240">
    <property type="component" value="Chromosome 9"/>
</dbReference>
<dbReference type="EMBL" id="JAEFBK010000009">
    <property type="protein sequence ID" value="KAG7569409.1"/>
    <property type="molecule type" value="Genomic_DNA"/>
</dbReference>
<evidence type="ECO:0000256" key="1">
    <source>
        <dbReference type="SAM" id="SignalP"/>
    </source>
</evidence>
<gene>
    <name evidence="2" type="ORF">ISN45_Aa04g021300</name>
</gene>
<feature type="chain" id="PRO_5035942774" evidence="1">
    <location>
        <begin position="24"/>
        <end position="87"/>
    </location>
</feature>
<evidence type="ECO:0000313" key="2">
    <source>
        <dbReference type="EMBL" id="KAG7569409.1"/>
    </source>
</evidence>
<sequence length="87" mass="9852">MMMVCKSLVMVLIIVSLFGLHQCEDIDHPKGIERCVRRYMGKPWTIEYLCCIEAPWICFTPLTPKQCLTKCPPLRKGAPPSSSPGKE</sequence>
<feature type="signal peptide" evidence="1">
    <location>
        <begin position="1"/>
        <end position="23"/>
    </location>
</feature>
<keyword evidence="1" id="KW-0732">Signal</keyword>
<keyword evidence="3" id="KW-1185">Reference proteome</keyword>
<organism evidence="2 3">
    <name type="scientific">Arabidopsis thaliana x Arabidopsis arenosa</name>
    <dbReference type="NCBI Taxonomy" id="1240361"/>
    <lineage>
        <taxon>Eukaryota</taxon>
        <taxon>Viridiplantae</taxon>
        <taxon>Streptophyta</taxon>
        <taxon>Embryophyta</taxon>
        <taxon>Tracheophyta</taxon>
        <taxon>Spermatophyta</taxon>
        <taxon>Magnoliopsida</taxon>
        <taxon>eudicotyledons</taxon>
        <taxon>Gunneridae</taxon>
        <taxon>Pentapetalae</taxon>
        <taxon>rosids</taxon>
        <taxon>malvids</taxon>
        <taxon>Brassicales</taxon>
        <taxon>Brassicaceae</taxon>
        <taxon>Camelineae</taxon>
        <taxon>Arabidopsis</taxon>
    </lineage>
</organism>
<accession>A0A8T2AAK9</accession>
<comment type="caution">
    <text evidence="2">The sequence shown here is derived from an EMBL/GenBank/DDBJ whole genome shotgun (WGS) entry which is preliminary data.</text>
</comment>
<evidence type="ECO:0000313" key="3">
    <source>
        <dbReference type="Proteomes" id="UP000694240"/>
    </source>
</evidence>
<name>A0A8T2AAK9_9BRAS</name>